<organism evidence="2 3">
    <name type="scientific">Sedimenticola selenatireducens</name>
    <dbReference type="NCBI Taxonomy" id="191960"/>
    <lineage>
        <taxon>Bacteria</taxon>
        <taxon>Pseudomonadati</taxon>
        <taxon>Pseudomonadota</taxon>
        <taxon>Gammaproteobacteria</taxon>
        <taxon>Chromatiales</taxon>
        <taxon>Sedimenticolaceae</taxon>
        <taxon>Sedimenticola</taxon>
    </lineage>
</organism>
<evidence type="ECO:0000313" key="3">
    <source>
        <dbReference type="Proteomes" id="UP000316649"/>
    </source>
</evidence>
<evidence type="ECO:0000259" key="1">
    <source>
        <dbReference type="Pfam" id="PF01370"/>
    </source>
</evidence>
<dbReference type="Pfam" id="PF01370">
    <property type="entry name" value="Epimerase"/>
    <property type="match status" value="1"/>
</dbReference>
<dbReference type="InterPro" id="IPR050177">
    <property type="entry name" value="Lipid_A_modif_metabolic_enz"/>
</dbReference>
<sequence length="312" mass="34943">MKAFVTGGLGQIGSHVVEMLLERGDQVIVVDNLATGRREHLVEHPNLTVVIDSIANKPLMEQLIGDFRPDAIVHAACSYKDPDDWYNDTLTNCVGGTLMVDLAKKFDVKRFVYYQTALCYGLKPMQQPIRLDHPRNPAGSSYAISKTANEYYIELSGIDYVTFRLANVIGPRNVAGPLPIFYQRLKDNKKCFVTKSRRDFVFVKDLAEVTVKACDGVGHGAYHFSSGTDIEIQELYDAVVDAMDVPGRPQADVHEIGPDDVYSILLDPSRTFKDFGDIQFTPLQKTVSEAIAYYMEHGTLGEYTHLRLQDKD</sequence>
<proteinExistence type="predicted"/>
<dbReference type="RefSeq" id="WP_144359429.1">
    <property type="nucleotide sequence ID" value="NZ_VMNH01000016.1"/>
</dbReference>
<dbReference type="Proteomes" id="UP000316649">
    <property type="component" value="Unassembled WGS sequence"/>
</dbReference>
<feature type="domain" description="NAD-dependent epimerase/dehydratase" evidence="1">
    <location>
        <begin position="4"/>
        <end position="215"/>
    </location>
</feature>
<accession>A0A558DUE8</accession>
<dbReference type="InterPro" id="IPR001509">
    <property type="entry name" value="Epimerase_deHydtase"/>
</dbReference>
<protein>
    <submittedName>
        <fullName evidence="2">NAD-dependent epimerase/dehydratase family protein</fullName>
    </submittedName>
</protein>
<keyword evidence="3" id="KW-1185">Reference proteome</keyword>
<comment type="caution">
    <text evidence="2">The sequence shown here is derived from an EMBL/GenBank/DDBJ whole genome shotgun (WGS) entry which is preliminary data.</text>
</comment>
<evidence type="ECO:0000313" key="2">
    <source>
        <dbReference type="EMBL" id="TVO72425.1"/>
    </source>
</evidence>
<dbReference type="AlphaFoldDB" id="A0A558DUE8"/>
<dbReference type="Gene3D" id="3.40.50.720">
    <property type="entry name" value="NAD(P)-binding Rossmann-like Domain"/>
    <property type="match status" value="1"/>
</dbReference>
<dbReference type="PANTHER" id="PTHR43245:SF13">
    <property type="entry name" value="UDP-D-APIOSE_UDP-D-XYLOSE SYNTHASE 2"/>
    <property type="match status" value="1"/>
</dbReference>
<dbReference type="InterPro" id="IPR036291">
    <property type="entry name" value="NAD(P)-bd_dom_sf"/>
</dbReference>
<dbReference type="PANTHER" id="PTHR43245">
    <property type="entry name" value="BIFUNCTIONAL POLYMYXIN RESISTANCE PROTEIN ARNA"/>
    <property type="match status" value="1"/>
</dbReference>
<reference evidence="2 3" key="1">
    <citation type="submission" date="2019-07" db="EMBL/GenBank/DDBJ databases">
        <title>The pathways for chlorine oxyanion respiration interact through the shared metabolite chlorate.</title>
        <authorList>
            <person name="Barnum T.P."/>
            <person name="Cheng Y."/>
            <person name="Hill K.A."/>
            <person name="Lucas L.N."/>
            <person name="Carlson H.K."/>
            <person name="Coates J.D."/>
        </authorList>
    </citation>
    <scope>NUCLEOTIDE SEQUENCE [LARGE SCALE GENOMIC DNA]</scope>
    <source>
        <strain evidence="2 3">BK-1</strain>
    </source>
</reference>
<dbReference type="OrthoDB" id="9803010at2"/>
<gene>
    <name evidence="2" type="ORF">FHP88_12570</name>
</gene>
<dbReference type="EMBL" id="VMNH01000016">
    <property type="protein sequence ID" value="TVO72425.1"/>
    <property type="molecule type" value="Genomic_DNA"/>
</dbReference>
<name>A0A558DUE8_9GAMM</name>
<dbReference type="SUPFAM" id="SSF51735">
    <property type="entry name" value="NAD(P)-binding Rossmann-fold domains"/>
    <property type="match status" value="1"/>
</dbReference>